<dbReference type="InterPro" id="IPR029058">
    <property type="entry name" value="AB_hydrolase_fold"/>
</dbReference>
<gene>
    <name evidence="1" type="ORF">SAMN05444278_1024</name>
</gene>
<dbReference type="PANTHER" id="PTHR43265:SF1">
    <property type="entry name" value="ESTERASE ESTD"/>
    <property type="match status" value="1"/>
</dbReference>
<keyword evidence="2" id="KW-1185">Reference proteome</keyword>
<dbReference type="InterPro" id="IPR053145">
    <property type="entry name" value="AB_hydrolase_Est10"/>
</dbReference>
<dbReference type="AlphaFoldDB" id="A0A1M4TSY5"/>
<name>A0A1M4TSY5_9FLAO</name>
<organism evidence="1 2">
    <name type="scientific">Psychroflexus salarius</name>
    <dbReference type="NCBI Taxonomy" id="1155689"/>
    <lineage>
        <taxon>Bacteria</taxon>
        <taxon>Pseudomonadati</taxon>
        <taxon>Bacteroidota</taxon>
        <taxon>Flavobacteriia</taxon>
        <taxon>Flavobacteriales</taxon>
        <taxon>Flavobacteriaceae</taxon>
        <taxon>Psychroflexus</taxon>
    </lineage>
</organism>
<dbReference type="EMBL" id="FQTW01000002">
    <property type="protein sequence ID" value="SHE47553.1"/>
    <property type="molecule type" value="Genomic_DNA"/>
</dbReference>
<dbReference type="Gene3D" id="3.40.50.1820">
    <property type="entry name" value="alpha/beta hydrolase"/>
    <property type="match status" value="1"/>
</dbReference>
<evidence type="ECO:0008006" key="3">
    <source>
        <dbReference type="Google" id="ProtNLM"/>
    </source>
</evidence>
<evidence type="ECO:0000313" key="2">
    <source>
        <dbReference type="Proteomes" id="UP000184462"/>
    </source>
</evidence>
<dbReference type="STRING" id="1155689.SAMN05444278_1024"/>
<reference evidence="1 2" key="1">
    <citation type="submission" date="2016-11" db="EMBL/GenBank/DDBJ databases">
        <authorList>
            <person name="Jaros S."/>
            <person name="Januszkiewicz K."/>
            <person name="Wedrychowicz H."/>
        </authorList>
    </citation>
    <scope>NUCLEOTIDE SEQUENCE [LARGE SCALE GENOMIC DNA]</scope>
    <source>
        <strain evidence="1 2">DSM 25661</strain>
    </source>
</reference>
<dbReference type="Proteomes" id="UP000184462">
    <property type="component" value="Unassembled WGS sequence"/>
</dbReference>
<proteinExistence type="predicted"/>
<accession>A0A1M4TSY5</accession>
<sequence length="303" mass="34060">MRATIIFILSTSFLFCQEVKEIEIDSIIKGDLSLVNSNKNSPLLILTQGSGPTNRNGNQGMMISNHSKLLTDSLKNRGINSFRYDKRTIHYINRKNIPNNIKFNDFVLDLVNVIRYFKKHGFTNIHLIGHSQGSLVSLKAAEIEPVNSVISIAGTSRTIDLVLTEQITAQYPSLKSALKKSFKELRENDTILKVNPFLKSVFTPQNQKFISSWAKVDPAEVLKKLDETSILVIQGTKDLQIPVEDAKKIDSIAKNSKLVEIKNMNHVFRIIEGNRSENLASYSNPKQAISSEMVKAISSFVRQ</sequence>
<dbReference type="GO" id="GO:0052689">
    <property type="term" value="F:carboxylic ester hydrolase activity"/>
    <property type="evidence" value="ECO:0007669"/>
    <property type="project" value="TreeGrafter"/>
</dbReference>
<protein>
    <recommendedName>
        <fullName evidence="3">Serine aminopeptidase S33 domain-containing protein</fullName>
    </recommendedName>
</protein>
<dbReference type="SUPFAM" id="SSF53474">
    <property type="entry name" value="alpha/beta-Hydrolases"/>
    <property type="match status" value="1"/>
</dbReference>
<evidence type="ECO:0000313" key="1">
    <source>
        <dbReference type="EMBL" id="SHE47553.1"/>
    </source>
</evidence>
<dbReference type="PANTHER" id="PTHR43265">
    <property type="entry name" value="ESTERASE ESTD"/>
    <property type="match status" value="1"/>
</dbReference>